<dbReference type="InterPro" id="IPR043138">
    <property type="entry name" value="GGT_lsub"/>
</dbReference>
<evidence type="ECO:0000256" key="6">
    <source>
        <dbReference type="ARBA" id="ARBA00023145"/>
    </source>
</evidence>
<evidence type="ECO:0000256" key="5">
    <source>
        <dbReference type="ARBA" id="ARBA00022801"/>
    </source>
</evidence>
<keyword evidence="13" id="KW-1185">Reference proteome</keyword>
<evidence type="ECO:0000256" key="7">
    <source>
        <dbReference type="ARBA" id="ARBA00023315"/>
    </source>
</evidence>
<dbReference type="InterPro" id="IPR051792">
    <property type="entry name" value="GGT_bact"/>
</dbReference>
<evidence type="ECO:0000256" key="2">
    <source>
        <dbReference type="ARBA" id="ARBA00001089"/>
    </source>
</evidence>
<dbReference type="EMBL" id="WTYQ01000002">
    <property type="protein sequence ID" value="MXP25608.1"/>
    <property type="molecule type" value="Genomic_DNA"/>
</dbReference>
<dbReference type="OrthoDB" id="9781342at2"/>
<sequence>MEAGAWKDAQPVRARHAMVVSAQHLATNVGVSILKDGGNAVDAAVAVGYALAVVHPCCGNIGGGGFMTIHLADGQDVFLDFRERAPLKATATMFQDENGNVVRGLSTGTYLGSGTPGTVMGLNEALAKYGTMSLKQVIAPAIKLAEEGFVLQQGDVNILDRRAKDFASEPNVAATFLNHGKPYVAGDRLVQPELATTLKLIAKNGSDAFYKGSIARKIVAASEANGGLFTMQDFAEYTAQWDKPVRCTYRGYTIISAPPPSSGGTTICEILKVVEAYPMSQWGFGSVNATHHFIEAERFAFADRNSDLGDPAFIDNPVSTLISDKHAQAIRAKIRPDRATPSSEVKGGVSAQEGTNTTHYSIADAKGNAVSTTYTINYLFGSGKIAGDTGFFLNNEMDDFTSKPGVPNGFGLIQGAANAIAPGKRPLSSMSPTIVLKDGKLFMVTGSPGGSTIISTTVASIMNVIDYGMNMKQAVDAPRIHNQWMPDQTMVQPGYLTPEVKAQLEAMGHSFREAPAWGADEAILFESGTSMIQGANDVRRPAGLAEGY</sequence>
<protein>
    <recommendedName>
        <fullName evidence="11">Glutathione hydrolase proenzyme</fullName>
        <ecNumber evidence="11">2.3.2.2</ecNumber>
        <ecNumber evidence="11">3.4.19.13</ecNumber>
    </recommendedName>
    <component>
        <recommendedName>
            <fullName evidence="11">Glutathione hydrolase large chain</fullName>
        </recommendedName>
    </component>
    <component>
        <recommendedName>
            <fullName evidence="11">Glutathione hydrolase small chain</fullName>
        </recommendedName>
    </component>
</protein>
<comment type="catalytic activity">
    <reaction evidence="2 11">
        <text>glutathione + H2O = L-cysteinylglycine + L-glutamate</text>
        <dbReference type="Rhea" id="RHEA:28807"/>
        <dbReference type="ChEBI" id="CHEBI:15377"/>
        <dbReference type="ChEBI" id="CHEBI:29985"/>
        <dbReference type="ChEBI" id="CHEBI:57925"/>
        <dbReference type="ChEBI" id="CHEBI:61694"/>
        <dbReference type="EC" id="3.4.19.13"/>
    </reaction>
</comment>
<dbReference type="PANTHER" id="PTHR43199">
    <property type="entry name" value="GLUTATHIONE HYDROLASE"/>
    <property type="match status" value="1"/>
</dbReference>
<evidence type="ECO:0000256" key="1">
    <source>
        <dbReference type="ARBA" id="ARBA00001049"/>
    </source>
</evidence>
<keyword evidence="11" id="KW-0317">Glutathione biosynthesis</keyword>
<keyword evidence="4 11" id="KW-0808">Transferase</keyword>
<feature type="active site" description="Nucleophile" evidence="9">
    <location>
        <position position="357"/>
    </location>
</feature>
<comment type="PTM">
    <text evidence="11">Cleaved by autocatalysis into a large and a small subunit.</text>
</comment>
<evidence type="ECO:0000256" key="11">
    <source>
        <dbReference type="RuleBase" id="RU368036"/>
    </source>
</evidence>
<comment type="catalytic activity">
    <reaction evidence="8 11">
        <text>an N-terminal (5-L-glutamyl)-[peptide] + an alpha-amino acid = 5-L-glutamyl amino acid + an N-terminal L-alpha-aminoacyl-[peptide]</text>
        <dbReference type="Rhea" id="RHEA:23904"/>
        <dbReference type="Rhea" id="RHEA-COMP:9780"/>
        <dbReference type="Rhea" id="RHEA-COMP:9795"/>
        <dbReference type="ChEBI" id="CHEBI:77644"/>
        <dbReference type="ChEBI" id="CHEBI:78597"/>
        <dbReference type="ChEBI" id="CHEBI:78599"/>
        <dbReference type="ChEBI" id="CHEBI:78608"/>
        <dbReference type="EC" id="2.3.2.2"/>
    </reaction>
</comment>
<comment type="catalytic activity">
    <reaction evidence="1 11">
        <text>an S-substituted glutathione + H2O = an S-substituted L-cysteinylglycine + L-glutamate</text>
        <dbReference type="Rhea" id="RHEA:59468"/>
        <dbReference type="ChEBI" id="CHEBI:15377"/>
        <dbReference type="ChEBI" id="CHEBI:29985"/>
        <dbReference type="ChEBI" id="CHEBI:90779"/>
        <dbReference type="ChEBI" id="CHEBI:143103"/>
        <dbReference type="EC" id="3.4.19.13"/>
    </reaction>
</comment>
<evidence type="ECO:0000313" key="13">
    <source>
        <dbReference type="Proteomes" id="UP000460561"/>
    </source>
</evidence>
<dbReference type="EC" id="3.4.19.13" evidence="11"/>
<dbReference type="InterPro" id="IPR055262">
    <property type="entry name" value="GGT_CS"/>
</dbReference>
<evidence type="ECO:0000256" key="3">
    <source>
        <dbReference type="ARBA" id="ARBA00009381"/>
    </source>
</evidence>
<feature type="binding site" evidence="10">
    <location>
        <position position="82"/>
    </location>
    <ligand>
        <name>L-glutamate</name>
        <dbReference type="ChEBI" id="CHEBI:29985"/>
    </ligand>
</feature>
<dbReference type="PROSITE" id="PS00462">
    <property type="entry name" value="G_GLU_TRANSPEPTIDASE"/>
    <property type="match status" value="1"/>
</dbReference>
<comment type="similarity">
    <text evidence="3 11">Belongs to the gamma-glutamyltransferase family.</text>
</comment>
<comment type="caution">
    <text evidence="12">The sequence shown here is derived from an EMBL/GenBank/DDBJ whole genome shotgun (WGS) entry which is preliminary data.</text>
</comment>
<dbReference type="SUPFAM" id="SSF56235">
    <property type="entry name" value="N-terminal nucleophile aminohydrolases (Ntn hydrolases)"/>
    <property type="match status" value="1"/>
</dbReference>
<dbReference type="PRINTS" id="PR01210">
    <property type="entry name" value="GGTRANSPTASE"/>
</dbReference>
<proteinExistence type="inferred from homology"/>
<name>A0A845AEL3_9SPHN</name>
<feature type="binding site" evidence="10">
    <location>
        <position position="399"/>
    </location>
    <ligand>
        <name>L-glutamate</name>
        <dbReference type="ChEBI" id="CHEBI:29985"/>
    </ligand>
</feature>
<dbReference type="GO" id="GO:0006751">
    <property type="term" value="P:glutathione catabolic process"/>
    <property type="evidence" value="ECO:0007669"/>
    <property type="project" value="UniProtKB-UniRule"/>
</dbReference>
<feature type="binding site" evidence="10">
    <location>
        <begin position="428"/>
        <end position="429"/>
    </location>
    <ligand>
        <name>L-glutamate</name>
        <dbReference type="ChEBI" id="CHEBI:29985"/>
    </ligand>
</feature>
<evidence type="ECO:0000256" key="8">
    <source>
        <dbReference type="ARBA" id="ARBA00047417"/>
    </source>
</evidence>
<dbReference type="InterPro" id="IPR043137">
    <property type="entry name" value="GGT_ssub_C"/>
</dbReference>
<dbReference type="Gene3D" id="1.10.246.130">
    <property type="match status" value="1"/>
</dbReference>
<keyword evidence="7 11" id="KW-0012">Acyltransferase</keyword>
<keyword evidence="5 11" id="KW-0378">Hydrolase</keyword>
<feature type="binding site" evidence="10">
    <location>
        <begin position="375"/>
        <end position="377"/>
    </location>
    <ligand>
        <name>L-glutamate</name>
        <dbReference type="ChEBI" id="CHEBI:29985"/>
    </ligand>
</feature>
<dbReference type="EC" id="2.3.2.2" evidence="11"/>
<dbReference type="GO" id="GO:0036374">
    <property type="term" value="F:glutathione hydrolase activity"/>
    <property type="evidence" value="ECO:0007669"/>
    <property type="project" value="UniProtKB-UniRule"/>
</dbReference>
<evidence type="ECO:0000256" key="9">
    <source>
        <dbReference type="PIRSR" id="PIRSR600101-1"/>
    </source>
</evidence>
<dbReference type="AlphaFoldDB" id="A0A845AEL3"/>
<dbReference type="UniPathway" id="UPA00204"/>
<feature type="binding site" evidence="10">
    <location>
        <position position="450"/>
    </location>
    <ligand>
        <name>L-glutamate</name>
        <dbReference type="ChEBI" id="CHEBI:29985"/>
    </ligand>
</feature>
<dbReference type="Pfam" id="PF01019">
    <property type="entry name" value="G_glu_transpept"/>
    <property type="match status" value="1"/>
</dbReference>
<dbReference type="NCBIfam" id="TIGR00066">
    <property type="entry name" value="g_glut_trans"/>
    <property type="match status" value="1"/>
</dbReference>
<gene>
    <name evidence="12" type="primary">ggt</name>
    <name evidence="12" type="ORF">GRI39_06070</name>
</gene>
<dbReference type="GO" id="GO:0006750">
    <property type="term" value="P:glutathione biosynthetic process"/>
    <property type="evidence" value="ECO:0007669"/>
    <property type="project" value="UniProtKB-KW"/>
</dbReference>
<dbReference type="Gene3D" id="3.60.20.40">
    <property type="match status" value="1"/>
</dbReference>
<evidence type="ECO:0000256" key="4">
    <source>
        <dbReference type="ARBA" id="ARBA00022679"/>
    </source>
</evidence>
<evidence type="ECO:0000313" key="12">
    <source>
        <dbReference type="EMBL" id="MXP25608.1"/>
    </source>
</evidence>
<accession>A0A845AEL3</accession>
<dbReference type="Proteomes" id="UP000460561">
    <property type="component" value="Unassembled WGS sequence"/>
</dbReference>
<comment type="subunit">
    <text evidence="11">This enzyme consists of two polypeptide chains, which are synthesized in precursor form from a single polypeptide.</text>
</comment>
<dbReference type="GO" id="GO:0103068">
    <property type="term" value="F:leukotriene C4 gamma-glutamyl transferase activity"/>
    <property type="evidence" value="ECO:0007669"/>
    <property type="project" value="UniProtKB-EC"/>
</dbReference>
<reference evidence="12 13" key="1">
    <citation type="submission" date="2019-12" db="EMBL/GenBank/DDBJ databases">
        <title>Genomic-based taxomic classification of the family Erythrobacteraceae.</title>
        <authorList>
            <person name="Xu L."/>
        </authorList>
    </citation>
    <scope>NUCLEOTIDE SEQUENCE [LARGE SCALE GENOMIC DNA]</scope>
    <source>
        <strain evidence="12 13">DSM 18604</strain>
    </source>
</reference>
<organism evidence="12 13">
    <name type="scientific">Altericroceibacterium indicum</name>
    <dbReference type="NCBI Taxonomy" id="374177"/>
    <lineage>
        <taxon>Bacteria</taxon>
        <taxon>Pseudomonadati</taxon>
        <taxon>Pseudomonadota</taxon>
        <taxon>Alphaproteobacteria</taxon>
        <taxon>Sphingomonadales</taxon>
        <taxon>Erythrobacteraceae</taxon>
        <taxon>Altericroceibacterium</taxon>
    </lineage>
</organism>
<comment type="pathway">
    <text evidence="11">Sulfur metabolism; glutathione metabolism.</text>
</comment>
<dbReference type="InterPro" id="IPR029055">
    <property type="entry name" value="Ntn_hydrolases_N"/>
</dbReference>
<keyword evidence="6 11" id="KW-0865">Zymogen</keyword>
<dbReference type="InterPro" id="IPR000101">
    <property type="entry name" value="GGT_peptidase"/>
</dbReference>
<evidence type="ECO:0000256" key="10">
    <source>
        <dbReference type="PIRSR" id="PIRSR600101-2"/>
    </source>
</evidence>
<dbReference type="PANTHER" id="PTHR43199:SF1">
    <property type="entry name" value="GLUTATHIONE HYDROLASE PROENZYME"/>
    <property type="match status" value="1"/>
</dbReference>